<feature type="compositionally biased region" description="Low complexity" evidence="1">
    <location>
        <begin position="20"/>
        <end position="31"/>
    </location>
</feature>
<accession>A0A8T1VPM8</accession>
<evidence type="ECO:0000313" key="3">
    <source>
        <dbReference type="Proteomes" id="UP000693981"/>
    </source>
</evidence>
<protein>
    <recommendedName>
        <fullName evidence="4">BZIP domain-containing protein</fullName>
    </recommendedName>
</protein>
<organism evidence="2 3">
    <name type="scientific">Phytophthora boehmeriae</name>
    <dbReference type="NCBI Taxonomy" id="109152"/>
    <lineage>
        <taxon>Eukaryota</taxon>
        <taxon>Sar</taxon>
        <taxon>Stramenopiles</taxon>
        <taxon>Oomycota</taxon>
        <taxon>Peronosporomycetes</taxon>
        <taxon>Peronosporales</taxon>
        <taxon>Peronosporaceae</taxon>
        <taxon>Phytophthora</taxon>
    </lineage>
</organism>
<feature type="region of interest" description="Disordered" evidence="1">
    <location>
        <begin position="147"/>
        <end position="192"/>
    </location>
</feature>
<feature type="region of interest" description="Disordered" evidence="1">
    <location>
        <begin position="1"/>
        <end position="34"/>
    </location>
</feature>
<dbReference type="OrthoDB" id="10393029at2759"/>
<evidence type="ECO:0000256" key="1">
    <source>
        <dbReference type="SAM" id="MobiDB-lite"/>
    </source>
</evidence>
<comment type="caution">
    <text evidence="2">The sequence shown here is derived from an EMBL/GenBank/DDBJ whole genome shotgun (WGS) entry which is preliminary data.</text>
</comment>
<feature type="compositionally biased region" description="Basic and acidic residues" evidence="1">
    <location>
        <begin position="165"/>
        <end position="176"/>
    </location>
</feature>
<dbReference type="Proteomes" id="UP000693981">
    <property type="component" value="Unassembled WGS sequence"/>
</dbReference>
<evidence type="ECO:0000313" key="2">
    <source>
        <dbReference type="EMBL" id="KAG7381354.1"/>
    </source>
</evidence>
<feature type="compositionally biased region" description="Polar residues" evidence="1">
    <location>
        <begin position="1"/>
        <end position="19"/>
    </location>
</feature>
<gene>
    <name evidence="2" type="ORF">PHYBOEH_010992</name>
</gene>
<proteinExistence type="predicted"/>
<dbReference type="AlphaFoldDB" id="A0A8T1VPM8"/>
<keyword evidence="3" id="KW-1185">Reference proteome</keyword>
<reference evidence="2" key="1">
    <citation type="submission" date="2021-02" db="EMBL/GenBank/DDBJ databases">
        <authorList>
            <person name="Palmer J.M."/>
        </authorList>
    </citation>
    <scope>NUCLEOTIDE SEQUENCE</scope>
    <source>
        <strain evidence="2">SCRP23</strain>
    </source>
</reference>
<name>A0A8T1VPM8_9STRA</name>
<evidence type="ECO:0008006" key="4">
    <source>
        <dbReference type="Google" id="ProtNLM"/>
    </source>
</evidence>
<sequence length="397" mass="44921">MALSLQSNGSMEPLSTVSKDSSLTTSQQSHDSSTDKLWLLSMTADQASTTNTVGREGYLTPPTTDGQSVKVQQSPLTKNTMSMDAEEWKKARRREQCRINQANYRKRQRQFEQAGSLKLSSTMNAEQQVALAMALEACGYAAQVRTKRKPMPQSLPPMAPQTGGEEQRRERRREQCRINQANFRKRQREDDPQPIDKLNVLQHQIQQLQARKAAAIQRLQTRIDPVQLIGDFYHSLGLDITQLRLPNTQAYQQMYGYSPALQLLLDIQREEFDSMASLKLHWSWYRTQFRVFQFSVSSFERFEAGEHVIIKVKGMLRLDISCDGNKGGGKRSGYGEIVCPVLHQFEFERGDQAVTRITSEVDLITGVMGSLSHGGIERALSGLHCLSEGFSISNRIM</sequence>
<dbReference type="EMBL" id="JAGDFL010000796">
    <property type="protein sequence ID" value="KAG7381354.1"/>
    <property type="molecule type" value="Genomic_DNA"/>
</dbReference>